<evidence type="ECO:0000313" key="6">
    <source>
        <dbReference type="Proteomes" id="UP001176517"/>
    </source>
</evidence>
<feature type="region of interest" description="Disordered" evidence="2">
    <location>
        <begin position="418"/>
        <end position="441"/>
    </location>
</feature>
<dbReference type="Pfam" id="PF04185">
    <property type="entry name" value="Phosphoesterase"/>
    <property type="match status" value="1"/>
</dbReference>
<keyword evidence="4" id="KW-0732">Signal</keyword>
<keyword evidence="3" id="KW-0812">Transmembrane</keyword>
<keyword evidence="1" id="KW-0378">Hydrolase</keyword>
<reference evidence="5" key="1">
    <citation type="journal article" date="2023" name="PhytoFront">
        <title>Draft Genome Resources of Seven Strains of Tilletia horrida, Causal Agent of Kernel Smut of Rice.</title>
        <authorList>
            <person name="Khanal S."/>
            <person name="Antony Babu S."/>
            <person name="Zhou X.G."/>
        </authorList>
    </citation>
    <scope>NUCLEOTIDE SEQUENCE</scope>
    <source>
        <strain evidence="5">TX6</strain>
    </source>
</reference>
<comment type="caution">
    <text evidence="5">The sequence shown here is derived from an EMBL/GenBank/DDBJ whole genome shotgun (WGS) entry which is preliminary data.</text>
</comment>
<dbReference type="Proteomes" id="UP001176517">
    <property type="component" value="Unassembled WGS sequence"/>
</dbReference>
<dbReference type="GO" id="GO:0016788">
    <property type="term" value="F:hydrolase activity, acting on ester bonds"/>
    <property type="evidence" value="ECO:0007669"/>
    <property type="project" value="InterPro"/>
</dbReference>
<keyword evidence="6" id="KW-1185">Reference proteome</keyword>
<feature type="transmembrane region" description="Helical" evidence="3">
    <location>
        <begin position="448"/>
        <end position="471"/>
    </location>
</feature>
<dbReference type="PANTHER" id="PTHR31956:SF8">
    <property type="entry name" value="ACID PHOSPHATASE PHOA (AFU_ORTHOLOGUE AFUA_1G03570)"/>
    <property type="match status" value="1"/>
</dbReference>
<evidence type="ECO:0000256" key="4">
    <source>
        <dbReference type="SAM" id="SignalP"/>
    </source>
</evidence>
<evidence type="ECO:0000256" key="3">
    <source>
        <dbReference type="SAM" id="Phobius"/>
    </source>
</evidence>
<sequence>MQLSHLALAAAVPALVAAVPAKRDTIASGLIFAPPSDGPTVQSVNGNGMNNGTLKNGPTVTGKAFDRIIQIWLENTDAATAFSTPAFMDLAKQGISLTSSYGVTHPSEPNYLAAVTGDFFGLADDSFNHVPTNITSVFDLLDEKAISWTCYQENLPTDGYTGFNYTQKAYINGSATWTYYVRKHNPCAMLDGVSGNATRRERNRNFNDLAADVNGNAVPQWTFITPNMVNDGHDTSPAFLSNWTDFFLVPLLNNTNFNTNRTLIVLTFDEDEDYTVNNRIATILLGGAVPKELVGTSDPTYYTHYSLLSTVELNWGLKHLGRGDVNKTMANVLSFVAEKTGYQNMNVSEADRPQTNLTGVAPGPLSATYYTNFYAPPNANVTGPGGQGVLILPGMNMSQILTANTPTVNLTATGAKRPYGTDPYAPASTSTTAATSSPSGAAAPSLRVAGAGLGSLAAAGLAVVGAAMFTLL</sequence>
<dbReference type="InterPro" id="IPR007312">
    <property type="entry name" value="Phosphoesterase"/>
</dbReference>
<keyword evidence="3" id="KW-1133">Transmembrane helix</keyword>
<dbReference type="AlphaFoldDB" id="A0AAN6GLG2"/>
<proteinExistence type="predicted"/>
<evidence type="ECO:0000256" key="1">
    <source>
        <dbReference type="ARBA" id="ARBA00022801"/>
    </source>
</evidence>
<feature type="compositionally biased region" description="Low complexity" evidence="2">
    <location>
        <begin position="425"/>
        <end position="441"/>
    </location>
</feature>
<keyword evidence="3" id="KW-0472">Membrane</keyword>
<dbReference type="PANTHER" id="PTHR31956">
    <property type="entry name" value="NON-SPECIFIC PHOSPHOLIPASE C4-RELATED"/>
    <property type="match status" value="1"/>
</dbReference>
<evidence type="ECO:0008006" key="7">
    <source>
        <dbReference type="Google" id="ProtNLM"/>
    </source>
</evidence>
<dbReference type="InterPro" id="IPR017850">
    <property type="entry name" value="Alkaline_phosphatase_core_sf"/>
</dbReference>
<dbReference type="EMBL" id="JAPDMZ010000182">
    <property type="protein sequence ID" value="KAK0546745.1"/>
    <property type="molecule type" value="Genomic_DNA"/>
</dbReference>
<evidence type="ECO:0000313" key="5">
    <source>
        <dbReference type="EMBL" id="KAK0546745.1"/>
    </source>
</evidence>
<protein>
    <recommendedName>
        <fullName evidence="7">Acid phosphatase</fullName>
    </recommendedName>
</protein>
<feature type="chain" id="PRO_5042901627" description="Acid phosphatase" evidence="4">
    <location>
        <begin position="19"/>
        <end position="472"/>
    </location>
</feature>
<dbReference type="Gene3D" id="3.40.720.10">
    <property type="entry name" value="Alkaline Phosphatase, subunit A"/>
    <property type="match status" value="1"/>
</dbReference>
<accession>A0AAN6GLG2</accession>
<gene>
    <name evidence="5" type="ORF">OC846_005140</name>
</gene>
<organism evidence="5 6">
    <name type="scientific">Tilletia horrida</name>
    <dbReference type="NCBI Taxonomy" id="155126"/>
    <lineage>
        <taxon>Eukaryota</taxon>
        <taxon>Fungi</taxon>
        <taxon>Dikarya</taxon>
        <taxon>Basidiomycota</taxon>
        <taxon>Ustilaginomycotina</taxon>
        <taxon>Exobasidiomycetes</taxon>
        <taxon>Tilletiales</taxon>
        <taxon>Tilletiaceae</taxon>
        <taxon>Tilletia</taxon>
    </lineage>
</organism>
<evidence type="ECO:0000256" key="2">
    <source>
        <dbReference type="SAM" id="MobiDB-lite"/>
    </source>
</evidence>
<dbReference type="FunFam" id="3.40.720.10:FF:000064">
    <property type="entry name" value="Probable acid phosphatase Pho610"/>
    <property type="match status" value="1"/>
</dbReference>
<dbReference type="GO" id="GO:0009395">
    <property type="term" value="P:phospholipid catabolic process"/>
    <property type="evidence" value="ECO:0007669"/>
    <property type="project" value="TreeGrafter"/>
</dbReference>
<name>A0AAN6GLG2_9BASI</name>
<feature type="signal peptide" evidence="4">
    <location>
        <begin position="1"/>
        <end position="18"/>
    </location>
</feature>